<accession>A0AAV1EY31</accession>
<dbReference type="Proteomes" id="UP001178508">
    <property type="component" value="Chromosome 3"/>
</dbReference>
<organism evidence="1 2">
    <name type="scientific">Xyrichtys novacula</name>
    <name type="common">Pearly razorfish</name>
    <name type="synonym">Hemipteronotus novacula</name>
    <dbReference type="NCBI Taxonomy" id="13765"/>
    <lineage>
        <taxon>Eukaryota</taxon>
        <taxon>Metazoa</taxon>
        <taxon>Chordata</taxon>
        <taxon>Craniata</taxon>
        <taxon>Vertebrata</taxon>
        <taxon>Euteleostomi</taxon>
        <taxon>Actinopterygii</taxon>
        <taxon>Neopterygii</taxon>
        <taxon>Teleostei</taxon>
        <taxon>Neoteleostei</taxon>
        <taxon>Acanthomorphata</taxon>
        <taxon>Eupercaria</taxon>
        <taxon>Labriformes</taxon>
        <taxon>Labridae</taxon>
        <taxon>Xyrichtys</taxon>
    </lineage>
</organism>
<name>A0AAV1EY31_XYRNO</name>
<protein>
    <submittedName>
        <fullName evidence="1">Uncharacterized protein LOC101165124 isoform X1</fullName>
    </submittedName>
</protein>
<sequence>MLNKKMTKPLKRISNSAELKAAYPDQFEKIGNLSGTVNLFLKEDAEPFIDPLRKCSIHIKDKLQAELNKMVEQDVI</sequence>
<gene>
    <name evidence="1" type="ORF">XNOV1_A021035</name>
</gene>
<dbReference type="EMBL" id="OY660866">
    <property type="protein sequence ID" value="CAJ1053372.1"/>
    <property type="molecule type" value="Genomic_DNA"/>
</dbReference>
<keyword evidence="2" id="KW-1185">Reference proteome</keyword>
<evidence type="ECO:0000313" key="2">
    <source>
        <dbReference type="Proteomes" id="UP001178508"/>
    </source>
</evidence>
<dbReference type="AlphaFoldDB" id="A0AAV1EY31"/>
<reference evidence="1" key="1">
    <citation type="submission" date="2023-08" db="EMBL/GenBank/DDBJ databases">
        <authorList>
            <person name="Alioto T."/>
            <person name="Alioto T."/>
            <person name="Gomez Garrido J."/>
        </authorList>
    </citation>
    <scope>NUCLEOTIDE SEQUENCE</scope>
</reference>
<evidence type="ECO:0000313" key="1">
    <source>
        <dbReference type="EMBL" id="CAJ1053372.1"/>
    </source>
</evidence>
<proteinExistence type="predicted"/>